<dbReference type="Pfam" id="PF08447">
    <property type="entry name" value="PAS_3"/>
    <property type="match status" value="1"/>
</dbReference>
<dbReference type="InterPro" id="IPR011006">
    <property type="entry name" value="CheY-like_superfamily"/>
</dbReference>
<dbReference type="PROSITE" id="PS50109">
    <property type="entry name" value="HIS_KIN"/>
    <property type="match status" value="1"/>
</dbReference>
<dbReference type="Pfam" id="PF00072">
    <property type="entry name" value="Response_reg"/>
    <property type="match status" value="1"/>
</dbReference>
<protein>
    <recommendedName>
        <fullName evidence="2">histidine kinase</fullName>
        <ecNumber evidence="2">2.7.13.3</ecNumber>
    </recommendedName>
</protein>
<dbReference type="SMART" id="SM00091">
    <property type="entry name" value="PAS"/>
    <property type="match status" value="2"/>
</dbReference>
<keyword evidence="3 4" id="KW-0597">Phosphoprotein</keyword>
<evidence type="ECO:0000259" key="7">
    <source>
        <dbReference type="PROSITE" id="PS50112"/>
    </source>
</evidence>
<dbReference type="InterPro" id="IPR013656">
    <property type="entry name" value="PAS_4"/>
</dbReference>
<dbReference type="GO" id="GO:0000155">
    <property type="term" value="F:phosphorelay sensor kinase activity"/>
    <property type="evidence" value="ECO:0007669"/>
    <property type="project" value="InterPro"/>
</dbReference>
<dbReference type="PANTHER" id="PTHR43065:SF42">
    <property type="entry name" value="TWO-COMPONENT SENSOR PPRA"/>
    <property type="match status" value="1"/>
</dbReference>
<dbReference type="Gene3D" id="1.10.287.130">
    <property type="match status" value="1"/>
</dbReference>
<evidence type="ECO:0000313" key="9">
    <source>
        <dbReference type="Proteomes" id="UP000033651"/>
    </source>
</evidence>
<dbReference type="AlphaFoldDB" id="A0A0F3KSV4"/>
<dbReference type="SMART" id="SM00387">
    <property type="entry name" value="HATPase_c"/>
    <property type="match status" value="1"/>
</dbReference>
<reference evidence="8 9" key="1">
    <citation type="submission" date="2015-03" db="EMBL/GenBank/DDBJ databases">
        <title>Draft genome sequence of Luteibacter yeojuensis strain SU11.</title>
        <authorList>
            <person name="Sulaiman J."/>
            <person name="Priya K."/>
            <person name="Chan K.-G."/>
        </authorList>
    </citation>
    <scope>NUCLEOTIDE SEQUENCE [LARGE SCALE GENOMIC DNA]</scope>
    <source>
        <strain evidence="8 9">SU11</strain>
    </source>
</reference>
<dbReference type="PROSITE" id="PS50112">
    <property type="entry name" value="PAS"/>
    <property type="match status" value="1"/>
</dbReference>
<dbReference type="InterPro" id="IPR036097">
    <property type="entry name" value="HisK_dim/P_sf"/>
</dbReference>
<dbReference type="InterPro" id="IPR001789">
    <property type="entry name" value="Sig_transdc_resp-reg_receiver"/>
</dbReference>
<dbReference type="SMART" id="SM00388">
    <property type="entry name" value="HisKA"/>
    <property type="match status" value="1"/>
</dbReference>
<dbReference type="InterPro" id="IPR035965">
    <property type="entry name" value="PAS-like_dom_sf"/>
</dbReference>
<dbReference type="PATRIC" id="fig|345309.4.peg.1672"/>
<organism evidence="8 9">
    <name type="scientific">Luteibacter yeojuensis</name>
    <dbReference type="NCBI Taxonomy" id="345309"/>
    <lineage>
        <taxon>Bacteria</taxon>
        <taxon>Pseudomonadati</taxon>
        <taxon>Pseudomonadota</taxon>
        <taxon>Gammaproteobacteria</taxon>
        <taxon>Lysobacterales</taxon>
        <taxon>Rhodanobacteraceae</taxon>
        <taxon>Luteibacter</taxon>
    </lineage>
</organism>
<dbReference type="SUPFAM" id="SSF55785">
    <property type="entry name" value="PYP-like sensor domain (PAS domain)"/>
    <property type="match status" value="2"/>
</dbReference>
<dbReference type="SUPFAM" id="SSF55874">
    <property type="entry name" value="ATPase domain of HSP90 chaperone/DNA topoisomerase II/histidine kinase"/>
    <property type="match status" value="1"/>
</dbReference>
<dbReference type="InterPro" id="IPR036890">
    <property type="entry name" value="HATPase_C_sf"/>
</dbReference>
<dbReference type="SUPFAM" id="SSF47384">
    <property type="entry name" value="Homodimeric domain of signal transducing histidine kinase"/>
    <property type="match status" value="1"/>
</dbReference>
<dbReference type="CDD" id="cd00130">
    <property type="entry name" value="PAS"/>
    <property type="match status" value="2"/>
</dbReference>
<dbReference type="EMBL" id="JZRB01000023">
    <property type="protein sequence ID" value="KJV33184.1"/>
    <property type="molecule type" value="Genomic_DNA"/>
</dbReference>
<evidence type="ECO:0000313" key="8">
    <source>
        <dbReference type="EMBL" id="KJV33184.1"/>
    </source>
</evidence>
<proteinExistence type="predicted"/>
<dbReference type="Pfam" id="PF02518">
    <property type="entry name" value="HATPase_c"/>
    <property type="match status" value="1"/>
</dbReference>
<dbReference type="EC" id="2.7.13.3" evidence="2"/>
<comment type="catalytic activity">
    <reaction evidence="1">
        <text>ATP + protein L-histidine = ADP + protein N-phospho-L-histidine.</text>
        <dbReference type="EC" id="2.7.13.3"/>
    </reaction>
</comment>
<evidence type="ECO:0000256" key="1">
    <source>
        <dbReference type="ARBA" id="ARBA00000085"/>
    </source>
</evidence>
<keyword evidence="9" id="KW-1185">Reference proteome</keyword>
<comment type="caution">
    <text evidence="8">The sequence shown here is derived from an EMBL/GenBank/DDBJ whole genome shotgun (WGS) entry which is preliminary data.</text>
</comment>
<feature type="modified residue" description="4-aspartylphosphate" evidence="4">
    <location>
        <position position="602"/>
    </location>
</feature>
<accession>A0A0F3KSV4</accession>
<evidence type="ECO:0000256" key="2">
    <source>
        <dbReference type="ARBA" id="ARBA00012438"/>
    </source>
</evidence>
<dbReference type="InterPro" id="IPR003661">
    <property type="entry name" value="HisK_dim/P_dom"/>
</dbReference>
<evidence type="ECO:0000259" key="5">
    <source>
        <dbReference type="PROSITE" id="PS50109"/>
    </source>
</evidence>
<evidence type="ECO:0000259" key="6">
    <source>
        <dbReference type="PROSITE" id="PS50110"/>
    </source>
</evidence>
<name>A0A0F3KSV4_9GAMM</name>
<evidence type="ECO:0000256" key="4">
    <source>
        <dbReference type="PROSITE-ProRule" id="PRU00169"/>
    </source>
</evidence>
<dbReference type="SMART" id="SM00448">
    <property type="entry name" value="REC"/>
    <property type="match status" value="1"/>
</dbReference>
<dbReference type="Gene3D" id="3.30.450.20">
    <property type="entry name" value="PAS domain"/>
    <property type="match status" value="2"/>
</dbReference>
<dbReference type="PROSITE" id="PS50110">
    <property type="entry name" value="RESPONSE_REGULATORY"/>
    <property type="match status" value="1"/>
</dbReference>
<dbReference type="InterPro" id="IPR000014">
    <property type="entry name" value="PAS"/>
</dbReference>
<feature type="domain" description="Histidine kinase" evidence="5">
    <location>
        <begin position="312"/>
        <end position="531"/>
    </location>
</feature>
<dbReference type="InterPro" id="IPR003594">
    <property type="entry name" value="HATPase_dom"/>
</dbReference>
<dbReference type="PANTHER" id="PTHR43065">
    <property type="entry name" value="SENSOR HISTIDINE KINASE"/>
    <property type="match status" value="1"/>
</dbReference>
<dbReference type="SUPFAM" id="SSF52172">
    <property type="entry name" value="CheY-like"/>
    <property type="match status" value="1"/>
</dbReference>
<dbReference type="Gene3D" id="3.30.565.10">
    <property type="entry name" value="Histidine kinase-like ATPase, C-terminal domain"/>
    <property type="match status" value="1"/>
</dbReference>
<dbReference type="RefSeq" id="WP_045829758.1">
    <property type="nucleotide sequence ID" value="NZ_JZRB01000023.1"/>
</dbReference>
<dbReference type="Pfam" id="PF08448">
    <property type="entry name" value="PAS_4"/>
    <property type="match status" value="1"/>
</dbReference>
<feature type="domain" description="Response regulatory" evidence="6">
    <location>
        <begin position="552"/>
        <end position="667"/>
    </location>
</feature>
<dbReference type="Proteomes" id="UP000033651">
    <property type="component" value="Unassembled WGS sequence"/>
</dbReference>
<dbReference type="InterPro" id="IPR004358">
    <property type="entry name" value="Sig_transdc_His_kin-like_C"/>
</dbReference>
<gene>
    <name evidence="8" type="ORF">VI08_11630</name>
</gene>
<feature type="domain" description="PAS" evidence="7">
    <location>
        <begin position="195"/>
        <end position="250"/>
    </location>
</feature>
<dbReference type="OrthoDB" id="9770473at2"/>
<dbReference type="Gene3D" id="3.40.50.2300">
    <property type="match status" value="1"/>
</dbReference>
<dbReference type="PRINTS" id="PR00344">
    <property type="entry name" value="BCTRLSENSOR"/>
</dbReference>
<dbReference type="InterPro" id="IPR005467">
    <property type="entry name" value="His_kinase_dom"/>
</dbReference>
<dbReference type="InterPro" id="IPR013655">
    <property type="entry name" value="PAS_fold_3"/>
</dbReference>
<evidence type="ECO:0000256" key="3">
    <source>
        <dbReference type="ARBA" id="ARBA00022553"/>
    </source>
</evidence>
<sequence length="672" mass="73424">MSHPPADPLAFLPADSPTADEIRAFDWSTTPLGPPAGWPVALKAALATMFDTPRPMFLAVLPGELFFFNDLYRPMLGRRLQGAIGQVFRDLWHDVWEDVHTYVERAYAGEGSLHLDLPLRMTRHGFDEETWWTFSYAPLRDEHGQVFGMYAITNETTRAVRTTQALRELNASLEVEIDQRTRERDQVWGIARELYVVMTRDGHYRDVNPAWTAELGYDVTNLIGLGFEELIHPDDLDRARDGVSQMLDGEVVEDLELRMRAADGHYRWFAWTGVPDGDVIYGMGRDTQRRRDMEDQLRHAQKLEALGRLTGGIAHDFNNILGGIGGAIEVVTERLEQGRVDGSRRLLDAAGGAVRRAAGLTHRLLAYSRQQALSLSDVDANAIVRGLDLLLRPLLGEQVRLQVTMADTLWRTLSDASQLESAILNLAINARDAMPRGGVLGIETRNASDADIGKGPADYVVVAVSDTGTGMSAAVIEKAFDPFFTTKAIGQGTGLGLSMVDGFARQTGGRAVIESVPGHGTTVSLWLPRHVGAPAARHAHIDASAKRGGGQHVLLVEDESMLRSLAREVLEEAGYTVSDCAEGNEALLLLAAEDRPDILVTDVGLPGMDGHRLAQVARERQPGLPVLFITGYAWEAFSESPVLPERCAILGKPFALQALVAAVADLVDGTAA</sequence>
<dbReference type="NCBIfam" id="TIGR00229">
    <property type="entry name" value="sensory_box"/>
    <property type="match status" value="1"/>
</dbReference>